<keyword evidence="2" id="KW-1185">Reference proteome</keyword>
<gene>
    <name evidence="1" type="ORF">CROQUDRAFT_91614</name>
</gene>
<evidence type="ECO:0000313" key="2">
    <source>
        <dbReference type="Proteomes" id="UP000886653"/>
    </source>
</evidence>
<dbReference type="EMBL" id="MU167249">
    <property type="protein sequence ID" value="KAG0147345.1"/>
    <property type="molecule type" value="Genomic_DNA"/>
</dbReference>
<proteinExistence type="predicted"/>
<accession>A0A9P6NI08</accession>
<comment type="caution">
    <text evidence="1">The sequence shown here is derived from an EMBL/GenBank/DDBJ whole genome shotgun (WGS) entry which is preliminary data.</text>
</comment>
<organism evidence="1 2">
    <name type="scientific">Cronartium quercuum f. sp. fusiforme G11</name>
    <dbReference type="NCBI Taxonomy" id="708437"/>
    <lineage>
        <taxon>Eukaryota</taxon>
        <taxon>Fungi</taxon>
        <taxon>Dikarya</taxon>
        <taxon>Basidiomycota</taxon>
        <taxon>Pucciniomycotina</taxon>
        <taxon>Pucciniomycetes</taxon>
        <taxon>Pucciniales</taxon>
        <taxon>Coleosporiaceae</taxon>
        <taxon>Cronartium</taxon>
    </lineage>
</organism>
<dbReference type="AlphaFoldDB" id="A0A9P6NI08"/>
<name>A0A9P6NI08_9BASI</name>
<sequence>MSASLQGWRGIQVQKLTLYTKDTSLAASPEKKLVATFLVGWCHSSAFHQIASKIQLLPPNIAFLMSGGILSSSNFPSGQAPRAFQALMDVNGRPITRYEQVEVELPLASNARLHLSQLVNAAEKSGDYSYGHRLSVALSAYYPGLAGACVLSASLA</sequence>
<protein>
    <submittedName>
        <fullName evidence="1">Uncharacterized protein</fullName>
    </submittedName>
</protein>
<reference evidence="1" key="1">
    <citation type="submission" date="2013-11" db="EMBL/GenBank/DDBJ databases">
        <title>Genome sequence of the fusiform rust pathogen reveals effectors for host alternation and coevolution with pine.</title>
        <authorList>
            <consortium name="DOE Joint Genome Institute"/>
            <person name="Smith K."/>
            <person name="Pendleton A."/>
            <person name="Kubisiak T."/>
            <person name="Anderson C."/>
            <person name="Salamov A."/>
            <person name="Aerts A."/>
            <person name="Riley R."/>
            <person name="Clum A."/>
            <person name="Lindquist E."/>
            <person name="Ence D."/>
            <person name="Campbell M."/>
            <person name="Kronenberg Z."/>
            <person name="Feau N."/>
            <person name="Dhillon B."/>
            <person name="Hamelin R."/>
            <person name="Burleigh J."/>
            <person name="Smith J."/>
            <person name="Yandell M."/>
            <person name="Nelson C."/>
            <person name="Grigoriev I."/>
            <person name="Davis J."/>
        </authorList>
    </citation>
    <scope>NUCLEOTIDE SEQUENCE</scope>
    <source>
        <strain evidence="1">G11</strain>
    </source>
</reference>
<dbReference type="Proteomes" id="UP000886653">
    <property type="component" value="Unassembled WGS sequence"/>
</dbReference>
<evidence type="ECO:0000313" key="1">
    <source>
        <dbReference type="EMBL" id="KAG0147345.1"/>
    </source>
</evidence>